<feature type="compositionally biased region" description="Pro residues" evidence="1">
    <location>
        <begin position="190"/>
        <end position="201"/>
    </location>
</feature>
<protein>
    <submittedName>
        <fullName evidence="2">Uncharacterized protein</fullName>
    </submittedName>
</protein>
<gene>
    <name evidence="2" type="ORF">M501DRAFT_228786</name>
</gene>
<feature type="compositionally biased region" description="Basic and acidic residues" evidence="1">
    <location>
        <begin position="12"/>
        <end position="27"/>
    </location>
</feature>
<organism evidence="2 3">
    <name type="scientific">Patellaria atrata CBS 101060</name>
    <dbReference type="NCBI Taxonomy" id="1346257"/>
    <lineage>
        <taxon>Eukaryota</taxon>
        <taxon>Fungi</taxon>
        <taxon>Dikarya</taxon>
        <taxon>Ascomycota</taxon>
        <taxon>Pezizomycotina</taxon>
        <taxon>Dothideomycetes</taxon>
        <taxon>Dothideomycetes incertae sedis</taxon>
        <taxon>Patellariales</taxon>
        <taxon>Patellariaceae</taxon>
        <taxon>Patellaria</taxon>
    </lineage>
</organism>
<dbReference type="OrthoDB" id="5225441at2759"/>
<comment type="caution">
    <text evidence="2">The sequence shown here is derived from an EMBL/GenBank/DDBJ whole genome shotgun (WGS) entry which is preliminary data.</text>
</comment>
<evidence type="ECO:0000256" key="1">
    <source>
        <dbReference type="SAM" id="MobiDB-lite"/>
    </source>
</evidence>
<dbReference type="AlphaFoldDB" id="A0A9P4VMK7"/>
<reference evidence="2" key="1">
    <citation type="journal article" date="2020" name="Stud. Mycol.">
        <title>101 Dothideomycetes genomes: a test case for predicting lifestyles and emergence of pathogens.</title>
        <authorList>
            <person name="Haridas S."/>
            <person name="Albert R."/>
            <person name="Binder M."/>
            <person name="Bloem J."/>
            <person name="Labutti K."/>
            <person name="Salamov A."/>
            <person name="Andreopoulos B."/>
            <person name="Baker S."/>
            <person name="Barry K."/>
            <person name="Bills G."/>
            <person name="Bluhm B."/>
            <person name="Cannon C."/>
            <person name="Castanera R."/>
            <person name="Culley D."/>
            <person name="Daum C."/>
            <person name="Ezra D."/>
            <person name="Gonzalez J."/>
            <person name="Henrissat B."/>
            <person name="Kuo A."/>
            <person name="Liang C."/>
            <person name="Lipzen A."/>
            <person name="Lutzoni F."/>
            <person name="Magnuson J."/>
            <person name="Mondo S."/>
            <person name="Nolan M."/>
            <person name="Ohm R."/>
            <person name="Pangilinan J."/>
            <person name="Park H.-J."/>
            <person name="Ramirez L."/>
            <person name="Alfaro M."/>
            <person name="Sun H."/>
            <person name="Tritt A."/>
            <person name="Yoshinaga Y."/>
            <person name="Zwiers L.-H."/>
            <person name="Turgeon B."/>
            <person name="Goodwin S."/>
            <person name="Spatafora J."/>
            <person name="Crous P."/>
            <person name="Grigoriev I."/>
        </authorList>
    </citation>
    <scope>NUCLEOTIDE SEQUENCE</scope>
    <source>
        <strain evidence="2">CBS 101060</strain>
    </source>
</reference>
<accession>A0A9P4VMK7</accession>
<feature type="compositionally biased region" description="Polar residues" evidence="1">
    <location>
        <begin position="126"/>
        <end position="144"/>
    </location>
</feature>
<sequence length="234" mass="25139">MSIFSKIKGAKKAADEHKKTEPSDKPKPVPYKHIPTHAAQDALATAPASWNNAENKARIMAMNKRRSTMSRANSEISIAPRPTHGLARNNSDLSITSVMHRASVYHAAPYSYNPHASTSRHHRRSYLNQQSAASSMVHGNSPLSTRAAPPAEDSVGSSNDSDATDSSGSSHPIELKASVASKKPVMRAGIPPPPTTALPPIPIQAPLTVAAVEEKRKRNWFSKRPRSATAVAAH</sequence>
<keyword evidence="3" id="KW-1185">Reference proteome</keyword>
<feature type="region of interest" description="Disordered" evidence="1">
    <location>
        <begin position="1"/>
        <end position="51"/>
    </location>
</feature>
<feature type="compositionally biased region" description="Polar residues" evidence="1">
    <location>
        <begin position="155"/>
        <end position="170"/>
    </location>
</feature>
<dbReference type="Proteomes" id="UP000799429">
    <property type="component" value="Unassembled WGS sequence"/>
</dbReference>
<feature type="region of interest" description="Disordered" evidence="1">
    <location>
        <begin position="113"/>
        <end position="201"/>
    </location>
</feature>
<proteinExistence type="predicted"/>
<evidence type="ECO:0000313" key="3">
    <source>
        <dbReference type="Proteomes" id="UP000799429"/>
    </source>
</evidence>
<evidence type="ECO:0000313" key="2">
    <source>
        <dbReference type="EMBL" id="KAF2836743.1"/>
    </source>
</evidence>
<dbReference type="EMBL" id="MU006102">
    <property type="protein sequence ID" value="KAF2836743.1"/>
    <property type="molecule type" value="Genomic_DNA"/>
</dbReference>
<name>A0A9P4VMK7_9PEZI</name>